<feature type="transmembrane region" description="Helical" evidence="5">
    <location>
        <begin position="66"/>
        <end position="90"/>
    </location>
</feature>
<gene>
    <name evidence="5 8" type="primary">nuoN</name>
    <name evidence="8" type="ORF">GCM10011273_25800</name>
</gene>
<comment type="subunit">
    <text evidence="5">NDH-1 is composed of 14 different subunits. Subunits NuoA, H, J, K, L, M, N constitute the membrane sector of the complex.</text>
</comment>
<comment type="caution">
    <text evidence="8">The sequence shown here is derived from an EMBL/GenBank/DDBJ whole genome shotgun (WGS) entry which is preliminary data.</text>
</comment>
<dbReference type="PANTHER" id="PTHR22773">
    <property type="entry name" value="NADH DEHYDROGENASE"/>
    <property type="match status" value="1"/>
</dbReference>
<dbReference type="EC" id="7.1.1.-" evidence="5"/>
<proteinExistence type="inferred from homology"/>
<organism evidence="8 9">
    <name type="scientific">Asticcacaulis endophyticus</name>
    <dbReference type="NCBI Taxonomy" id="1395890"/>
    <lineage>
        <taxon>Bacteria</taxon>
        <taxon>Pseudomonadati</taxon>
        <taxon>Pseudomonadota</taxon>
        <taxon>Alphaproteobacteria</taxon>
        <taxon>Caulobacterales</taxon>
        <taxon>Caulobacteraceae</taxon>
        <taxon>Asticcacaulis</taxon>
    </lineage>
</organism>
<dbReference type="GO" id="GO:0012505">
    <property type="term" value="C:endomembrane system"/>
    <property type="evidence" value="ECO:0007669"/>
    <property type="project" value="UniProtKB-SubCell"/>
</dbReference>
<dbReference type="GO" id="GO:0005886">
    <property type="term" value="C:plasma membrane"/>
    <property type="evidence" value="ECO:0007669"/>
    <property type="project" value="UniProtKB-SubCell"/>
</dbReference>
<feature type="transmembrane region" description="Helical" evidence="5">
    <location>
        <begin position="36"/>
        <end position="54"/>
    </location>
</feature>
<comment type="function">
    <text evidence="5">NDH-1 shuttles electrons from NADH, via FMN and iron-sulfur (Fe-S) centers, to quinones in the respiratory chain. The immediate electron acceptor for the enzyme in this species is believed to be ubiquinone. Couples the redox reaction to proton translocation (for every two electrons transferred, four hydrogen ions are translocated across the cytoplasmic membrane), and thus conserves the redox energy in a proton gradient.</text>
</comment>
<dbReference type="EMBL" id="BMZB01000003">
    <property type="protein sequence ID" value="GGZ38129.1"/>
    <property type="molecule type" value="Genomic_DNA"/>
</dbReference>
<comment type="similarity">
    <text evidence="5">Belongs to the complex I subunit 2 family.</text>
</comment>
<feature type="transmembrane region" description="Helical" evidence="5">
    <location>
        <begin position="102"/>
        <end position="119"/>
    </location>
</feature>
<feature type="transmembrane region" description="Helical" evidence="5">
    <location>
        <begin position="444"/>
        <end position="464"/>
    </location>
</feature>
<feature type="transmembrane region" description="Helical" evidence="5">
    <location>
        <begin position="6"/>
        <end position="29"/>
    </location>
</feature>
<keyword evidence="5" id="KW-0813">Transport</keyword>
<keyword evidence="5" id="KW-0830">Ubiquinone</keyword>
<comment type="catalytic activity">
    <reaction evidence="5">
        <text>a quinone + NADH + 5 H(+)(in) = a quinol + NAD(+) + 4 H(+)(out)</text>
        <dbReference type="Rhea" id="RHEA:57888"/>
        <dbReference type="ChEBI" id="CHEBI:15378"/>
        <dbReference type="ChEBI" id="CHEBI:24646"/>
        <dbReference type="ChEBI" id="CHEBI:57540"/>
        <dbReference type="ChEBI" id="CHEBI:57945"/>
        <dbReference type="ChEBI" id="CHEBI:132124"/>
    </reaction>
</comment>
<dbReference type="NCBIfam" id="TIGR01770">
    <property type="entry name" value="NDH_I_N"/>
    <property type="match status" value="1"/>
</dbReference>
<name>A0A918Q8S9_9CAUL</name>
<keyword evidence="2 5" id="KW-0812">Transmembrane</keyword>
<evidence type="ECO:0000256" key="4">
    <source>
        <dbReference type="ARBA" id="ARBA00023136"/>
    </source>
</evidence>
<keyword evidence="5" id="KW-0874">Quinone</keyword>
<dbReference type="GO" id="GO:0050136">
    <property type="term" value="F:NADH dehydrogenase (quinone) (non-electrogenic) activity"/>
    <property type="evidence" value="ECO:0007669"/>
    <property type="project" value="UniProtKB-UniRule"/>
</dbReference>
<dbReference type="Pfam" id="PF00361">
    <property type="entry name" value="Proton_antipo_M"/>
    <property type="match status" value="1"/>
</dbReference>
<dbReference type="InterPro" id="IPR010096">
    <property type="entry name" value="NADH-Q_OxRdtase_suN/2"/>
</dbReference>
<evidence type="ECO:0000256" key="5">
    <source>
        <dbReference type="HAMAP-Rule" id="MF_00445"/>
    </source>
</evidence>
<accession>A0A918Q8S9</accession>
<protein>
    <recommendedName>
        <fullName evidence="5">NADH-quinone oxidoreductase subunit N</fullName>
        <ecNumber evidence="5">7.1.1.-</ecNumber>
    </recommendedName>
    <alternativeName>
        <fullName evidence="5">NADH dehydrogenase I subunit N</fullName>
    </alternativeName>
    <alternativeName>
        <fullName evidence="5">NDH-1 subunit N</fullName>
    </alternativeName>
</protein>
<feature type="transmembrane region" description="Helical" evidence="5">
    <location>
        <begin position="200"/>
        <end position="223"/>
    </location>
</feature>
<dbReference type="NCBIfam" id="NF004440">
    <property type="entry name" value="PRK05777.1-3"/>
    <property type="match status" value="1"/>
</dbReference>
<evidence type="ECO:0000313" key="8">
    <source>
        <dbReference type="EMBL" id="GGZ38129.1"/>
    </source>
</evidence>
<feature type="transmembrane region" description="Helical" evidence="5">
    <location>
        <begin position="402"/>
        <end position="423"/>
    </location>
</feature>
<dbReference type="GO" id="GO:0042773">
    <property type="term" value="P:ATP synthesis coupled electron transport"/>
    <property type="evidence" value="ECO:0007669"/>
    <property type="project" value="InterPro"/>
</dbReference>
<evidence type="ECO:0000256" key="3">
    <source>
        <dbReference type="ARBA" id="ARBA00022989"/>
    </source>
</evidence>
<dbReference type="GO" id="GO:0048038">
    <property type="term" value="F:quinone binding"/>
    <property type="evidence" value="ECO:0007669"/>
    <property type="project" value="UniProtKB-KW"/>
</dbReference>
<dbReference type="PRINTS" id="PR01434">
    <property type="entry name" value="NADHDHGNASE5"/>
</dbReference>
<dbReference type="Proteomes" id="UP000662572">
    <property type="component" value="Unassembled WGS sequence"/>
</dbReference>
<evidence type="ECO:0000313" key="9">
    <source>
        <dbReference type="Proteomes" id="UP000662572"/>
    </source>
</evidence>
<keyword evidence="9" id="KW-1185">Reference proteome</keyword>
<keyword evidence="5" id="KW-0520">NAD</keyword>
<keyword evidence="4 5" id="KW-0472">Membrane</keyword>
<dbReference type="HAMAP" id="MF_00445">
    <property type="entry name" value="NDH1_NuoN_1"/>
    <property type="match status" value="1"/>
</dbReference>
<dbReference type="RefSeq" id="WP_189487223.1">
    <property type="nucleotide sequence ID" value="NZ_BMZB01000003.1"/>
</dbReference>
<evidence type="ECO:0000256" key="6">
    <source>
        <dbReference type="RuleBase" id="RU000320"/>
    </source>
</evidence>
<feature type="transmembrane region" description="Helical" evidence="5">
    <location>
        <begin position="156"/>
        <end position="180"/>
    </location>
</feature>
<reference evidence="8" key="2">
    <citation type="submission" date="2020-09" db="EMBL/GenBank/DDBJ databases">
        <authorList>
            <person name="Sun Q."/>
            <person name="Kim S."/>
        </authorList>
    </citation>
    <scope>NUCLEOTIDE SEQUENCE</scope>
    <source>
        <strain evidence="8">KCTC 32296</strain>
    </source>
</reference>
<comment type="subcellular location">
    <subcellularLocation>
        <location evidence="5">Cell membrane</location>
        <topology evidence="5">Multi-pass membrane protein</topology>
    </subcellularLocation>
    <subcellularLocation>
        <location evidence="1">Endomembrane system</location>
        <topology evidence="1">Multi-pass membrane protein</topology>
    </subcellularLocation>
    <subcellularLocation>
        <location evidence="6">Membrane</location>
        <topology evidence="6">Multi-pass membrane protein</topology>
    </subcellularLocation>
</comment>
<reference evidence="8" key="1">
    <citation type="journal article" date="2014" name="Int. J. Syst. Evol. Microbiol.">
        <title>Complete genome sequence of Corynebacterium casei LMG S-19264T (=DSM 44701T), isolated from a smear-ripened cheese.</title>
        <authorList>
            <consortium name="US DOE Joint Genome Institute (JGI-PGF)"/>
            <person name="Walter F."/>
            <person name="Albersmeier A."/>
            <person name="Kalinowski J."/>
            <person name="Ruckert C."/>
        </authorList>
    </citation>
    <scope>NUCLEOTIDE SEQUENCE</scope>
    <source>
        <strain evidence="8">KCTC 32296</strain>
    </source>
</reference>
<dbReference type="InterPro" id="IPR001750">
    <property type="entry name" value="ND/Mrp_TM"/>
</dbReference>
<keyword evidence="5" id="KW-1278">Translocase</keyword>
<keyword evidence="5" id="KW-1003">Cell membrane</keyword>
<sequence length="478" mass="50781">MDLNLGLNLALPELIIAVGALVILVFGAFRGDKGMTSVSALCGVVLIAAAYFAAFVEHGTAFSGSFVIDGVAAFAKVFIYISAVFVIVLGQGYFDRVGNRRFEFPILILLATLGMSMMVSAGDLIALYIGIELQSLALYVLAAFRRDDPKGSEAGLKYFVLGALSSGLLLYGASLVYGFTGSMNFNDIAVAAAANQQTGLIFGLVFLICGLAFKISAAPFHMWTPDVYEGAPTPVVAFAAGAPKFAALVLIARVLMGGFEDSIEQWRQVILAISVMSFIVGGLGGLMQKNIKRLMAYSSIANMGYALLAIAAGTEYGVQALLLFSVLYMVDTLGMFAVQMALSRKGQPVENVADLTGMSKISMPTTIVITILMLSLLGMPPLGGFWGKYYIFGSALAVEGLWPFAALGLAASVLSAFYYLRILKVMWFDAPTDELDKAPAEAKWIAYGAAAFAFPIAMLALHWLDPLAQMAASSFGLK</sequence>
<evidence type="ECO:0000259" key="7">
    <source>
        <dbReference type="Pfam" id="PF00361"/>
    </source>
</evidence>
<feature type="domain" description="NADH:quinone oxidoreductase/Mrp antiporter transmembrane" evidence="7">
    <location>
        <begin position="121"/>
        <end position="414"/>
    </location>
</feature>
<evidence type="ECO:0000256" key="1">
    <source>
        <dbReference type="ARBA" id="ARBA00004127"/>
    </source>
</evidence>
<feature type="transmembrane region" description="Helical" evidence="5">
    <location>
        <begin position="268"/>
        <end position="287"/>
    </location>
</feature>
<feature type="transmembrane region" description="Helical" evidence="5">
    <location>
        <begin position="235"/>
        <end position="256"/>
    </location>
</feature>
<dbReference type="AlphaFoldDB" id="A0A918Q8S9"/>
<keyword evidence="3 5" id="KW-1133">Transmembrane helix</keyword>
<dbReference type="GO" id="GO:0008137">
    <property type="term" value="F:NADH dehydrogenase (ubiquinone) activity"/>
    <property type="evidence" value="ECO:0007669"/>
    <property type="project" value="InterPro"/>
</dbReference>
<feature type="transmembrane region" description="Helical" evidence="5">
    <location>
        <begin position="363"/>
        <end position="382"/>
    </location>
</feature>
<evidence type="ECO:0000256" key="2">
    <source>
        <dbReference type="ARBA" id="ARBA00022692"/>
    </source>
</evidence>